<evidence type="ECO:0000313" key="3">
    <source>
        <dbReference type="Proteomes" id="UP000236592"/>
    </source>
</evidence>
<evidence type="ECO:0000313" key="2">
    <source>
        <dbReference type="EMBL" id="AUS04158.1"/>
    </source>
</evidence>
<reference evidence="3" key="1">
    <citation type="submission" date="2018-01" db="EMBL/GenBank/DDBJ databases">
        <title>Complete genome of Tamlana sp. UJ94.</title>
        <authorList>
            <person name="Jung J."/>
            <person name="Chung D."/>
            <person name="Bae S.S."/>
            <person name="Baek K."/>
        </authorList>
    </citation>
    <scope>NUCLEOTIDE SEQUENCE [LARGE SCALE GENOMIC DNA]</scope>
    <source>
        <strain evidence="3">UJ94</strain>
    </source>
</reference>
<organism evidence="2 3">
    <name type="scientific">Pseudotamlana carrageenivorans</name>
    <dbReference type="NCBI Taxonomy" id="2069432"/>
    <lineage>
        <taxon>Bacteria</taxon>
        <taxon>Pseudomonadati</taxon>
        <taxon>Bacteroidota</taxon>
        <taxon>Flavobacteriia</taxon>
        <taxon>Flavobacteriales</taxon>
        <taxon>Flavobacteriaceae</taxon>
        <taxon>Pseudotamlana</taxon>
    </lineage>
</organism>
<dbReference type="OrthoDB" id="9764804at2"/>
<dbReference type="Proteomes" id="UP000236592">
    <property type="component" value="Chromosome"/>
</dbReference>
<dbReference type="AlphaFoldDB" id="A0A2I7SE44"/>
<keyword evidence="3" id="KW-1185">Reference proteome</keyword>
<dbReference type="RefSeq" id="WP_102994280.1">
    <property type="nucleotide sequence ID" value="NZ_CP025938.1"/>
</dbReference>
<feature type="signal peptide" evidence="1">
    <location>
        <begin position="1"/>
        <end position="20"/>
    </location>
</feature>
<accession>A0A2I7SE44</accession>
<dbReference type="PROSITE" id="PS51257">
    <property type="entry name" value="PROKAR_LIPOPROTEIN"/>
    <property type="match status" value="1"/>
</dbReference>
<sequence length="104" mass="11867">MKYFKQICLFLLAITFFSCSSDDESRPSEYEFVKEYSTTVTVGGFVGIAQRNFQIGEVYKGTKQGNGTISIRIAEHSELNDDCPNSWCYQELLDVPQEFLKSVE</sequence>
<gene>
    <name evidence="2" type="ORF">C1A40_01090</name>
</gene>
<proteinExistence type="predicted"/>
<dbReference type="EMBL" id="CP025938">
    <property type="protein sequence ID" value="AUS04158.1"/>
    <property type="molecule type" value="Genomic_DNA"/>
</dbReference>
<protein>
    <submittedName>
        <fullName evidence="2">Uncharacterized protein</fullName>
    </submittedName>
</protein>
<feature type="chain" id="PRO_5014427552" evidence="1">
    <location>
        <begin position="21"/>
        <end position="104"/>
    </location>
</feature>
<name>A0A2I7SE44_9FLAO</name>
<keyword evidence="1" id="KW-0732">Signal</keyword>
<evidence type="ECO:0000256" key="1">
    <source>
        <dbReference type="SAM" id="SignalP"/>
    </source>
</evidence>
<dbReference type="KEGG" id="taj:C1A40_01090"/>